<keyword evidence="8" id="KW-0843">Virulence</keyword>
<dbReference type="EC" id="2.7.13.3" evidence="2"/>
<dbReference type="InterPro" id="IPR003594">
    <property type="entry name" value="HATPase_dom"/>
</dbReference>
<dbReference type="SMART" id="SM00387">
    <property type="entry name" value="HATPase_c"/>
    <property type="match status" value="1"/>
</dbReference>
<dbReference type="KEGG" id="chri:DK842_01165"/>
<keyword evidence="4" id="KW-0808">Transferase</keyword>
<gene>
    <name evidence="12" type="ORF">DK843_06445</name>
</gene>
<dbReference type="Pfam" id="PF13426">
    <property type="entry name" value="PAS_9"/>
    <property type="match status" value="1"/>
</dbReference>
<dbReference type="PANTHER" id="PTHR41523">
    <property type="entry name" value="TWO-COMPONENT SYSTEM SENSOR PROTEIN"/>
    <property type="match status" value="1"/>
</dbReference>
<reference evidence="12 13" key="1">
    <citation type="submission" date="2018-05" db="EMBL/GenBank/DDBJ databases">
        <title>Genome sequencing, assembly and analysis of the novel insecticidal bacterium, Chromobacterium phragmitis.</title>
        <authorList>
            <person name="Sparks M.E."/>
            <person name="Blackburn M.B."/>
            <person name="Gundersen-Rindal D.E."/>
        </authorList>
    </citation>
    <scope>NUCLEOTIDE SEQUENCE [LARGE SCALE GENOMIC DNA]</scope>
    <source>
        <strain evidence="12">IIBBL 274-1</strain>
    </source>
</reference>
<dbReference type="KEGG" id="chrb:DK843_06445"/>
<dbReference type="InterPro" id="IPR036890">
    <property type="entry name" value="HATPase_C_sf"/>
</dbReference>
<dbReference type="NCBIfam" id="TIGR00229">
    <property type="entry name" value="sensory_box"/>
    <property type="match status" value="2"/>
</dbReference>
<dbReference type="Pfam" id="PF02518">
    <property type="entry name" value="HATPase_c"/>
    <property type="match status" value="1"/>
</dbReference>
<dbReference type="Gene3D" id="3.30.565.10">
    <property type="entry name" value="Histidine kinase-like ATPase, C-terminal domain"/>
    <property type="match status" value="1"/>
</dbReference>
<feature type="domain" description="PAC" evidence="11">
    <location>
        <begin position="134"/>
        <end position="186"/>
    </location>
</feature>
<feature type="domain" description="PAC" evidence="11">
    <location>
        <begin position="257"/>
        <end position="307"/>
    </location>
</feature>
<protein>
    <recommendedName>
        <fullName evidence="2">histidine kinase</fullName>
        <ecNumber evidence="2">2.7.13.3</ecNumber>
    </recommendedName>
</protein>
<evidence type="ECO:0000256" key="3">
    <source>
        <dbReference type="ARBA" id="ARBA00022553"/>
    </source>
</evidence>
<evidence type="ECO:0000259" key="11">
    <source>
        <dbReference type="PROSITE" id="PS50113"/>
    </source>
</evidence>
<sequence length="516" mass="57340">MSVQILCRWHGASINPITGLVFANTPMCNLPDFPAMFNCTKESKKPAAGPVPLPGIKESDICFQLLTHYVEDHGIFLLDTDGLIRSWNDGVERIHGHSASEALGHHFSSLLPPSDDAYLQAARQLGLARQSGRYACEQWHLRRDGSRFLAEILLVPLHDDGGTLRGYAKLTRDLSPRKRLEERFHQVVQESPNAMVMINGAGSIILFNRLAESMFGYDGDDLLGMHIEKLMPERFRGHHGQLRQGFLRHPEARPMGVGRELFGLRKDGAEFPIEIGLNPIDTEAGPMVLAGIVDITARKQVQHQLETALQEKTTLLNEVHHRVKNNLQVIISLLNMQTRYVREESTRGVLQDSQARVRSMALIHQLLYERHDFSKVDLGEYLQRFNQLLLSSYGQLAGELAVELDAPAGLVCIELQRATPCGLLINELLTNALKHAYPDGRGAIRIQLTRENERQALLVVADHGAGMPAAPPIQSLGLQLVPMLAEQMGARLDTLDNRPGVRVEVRFPVFGAGGTP</sequence>
<dbReference type="InterPro" id="IPR011495">
    <property type="entry name" value="Sig_transdc_His_kin_sub2_dim/P"/>
</dbReference>
<dbReference type="Pfam" id="PF07568">
    <property type="entry name" value="HisKA_2"/>
    <property type="match status" value="1"/>
</dbReference>
<evidence type="ECO:0000256" key="6">
    <source>
        <dbReference type="ARBA" id="ARBA00022777"/>
    </source>
</evidence>
<evidence type="ECO:0000256" key="2">
    <source>
        <dbReference type="ARBA" id="ARBA00012438"/>
    </source>
</evidence>
<organism evidence="12 13">
    <name type="scientific">Chromobacterium phragmitis</name>
    <dbReference type="NCBI Taxonomy" id="2202141"/>
    <lineage>
        <taxon>Bacteria</taxon>
        <taxon>Pseudomonadati</taxon>
        <taxon>Pseudomonadota</taxon>
        <taxon>Betaproteobacteria</taxon>
        <taxon>Neisseriales</taxon>
        <taxon>Chromobacteriaceae</taxon>
        <taxon>Chromobacterium</taxon>
    </lineage>
</organism>
<evidence type="ECO:0000256" key="4">
    <source>
        <dbReference type="ARBA" id="ARBA00022679"/>
    </source>
</evidence>
<accession>A0A344UFC1</accession>
<evidence type="ECO:0000259" key="10">
    <source>
        <dbReference type="PROSITE" id="PS50112"/>
    </source>
</evidence>
<dbReference type="InterPro" id="IPR035965">
    <property type="entry name" value="PAS-like_dom_sf"/>
</dbReference>
<evidence type="ECO:0000259" key="9">
    <source>
        <dbReference type="PROSITE" id="PS50109"/>
    </source>
</evidence>
<evidence type="ECO:0000256" key="5">
    <source>
        <dbReference type="ARBA" id="ARBA00022741"/>
    </source>
</evidence>
<dbReference type="AlphaFoldDB" id="A0A344UFC1"/>
<dbReference type="GO" id="GO:0004673">
    <property type="term" value="F:protein histidine kinase activity"/>
    <property type="evidence" value="ECO:0007669"/>
    <property type="project" value="UniProtKB-EC"/>
</dbReference>
<dbReference type="PROSITE" id="PS50109">
    <property type="entry name" value="HIS_KIN"/>
    <property type="match status" value="1"/>
</dbReference>
<dbReference type="PROSITE" id="PS50113">
    <property type="entry name" value="PAC"/>
    <property type="match status" value="2"/>
</dbReference>
<evidence type="ECO:0000256" key="8">
    <source>
        <dbReference type="ARBA" id="ARBA00023026"/>
    </source>
</evidence>
<dbReference type="InterPro" id="IPR000700">
    <property type="entry name" value="PAS-assoc_C"/>
</dbReference>
<feature type="domain" description="PAS" evidence="10">
    <location>
        <begin position="75"/>
        <end position="130"/>
    </location>
</feature>
<dbReference type="SMART" id="SM00091">
    <property type="entry name" value="PAS"/>
    <property type="match status" value="2"/>
</dbReference>
<keyword evidence="3" id="KW-0597">Phosphoprotein</keyword>
<evidence type="ECO:0000313" key="12">
    <source>
        <dbReference type="EMBL" id="AXE33969.1"/>
    </source>
</evidence>
<dbReference type="GO" id="GO:0006355">
    <property type="term" value="P:regulation of DNA-templated transcription"/>
    <property type="evidence" value="ECO:0007669"/>
    <property type="project" value="InterPro"/>
</dbReference>
<evidence type="ECO:0000256" key="1">
    <source>
        <dbReference type="ARBA" id="ARBA00000085"/>
    </source>
</evidence>
<keyword evidence="6 12" id="KW-0418">Kinase</keyword>
<feature type="domain" description="Histidine kinase" evidence="9">
    <location>
        <begin position="318"/>
        <end position="511"/>
    </location>
</feature>
<dbReference type="SUPFAM" id="SSF55785">
    <property type="entry name" value="PYP-like sensor domain (PAS domain)"/>
    <property type="match status" value="2"/>
</dbReference>
<name>A0A344UFC1_9NEIS</name>
<dbReference type="Pfam" id="PF00989">
    <property type="entry name" value="PAS"/>
    <property type="match status" value="1"/>
</dbReference>
<dbReference type="InterPro" id="IPR013767">
    <property type="entry name" value="PAS_fold"/>
</dbReference>
<dbReference type="OrthoDB" id="9770795at2"/>
<keyword evidence="5" id="KW-0547">Nucleotide-binding</keyword>
<keyword evidence="7" id="KW-0067">ATP-binding</keyword>
<feature type="domain" description="PAS" evidence="10">
    <location>
        <begin position="180"/>
        <end position="233"/>
    </location>
</feature>
<evidence type="ECO:0000313" key="13">
    <source>
        <dbReference type="Proteomes" id="UP000252038"/>
    </source>
</evidence>
<evidence type="ECO:0000256" key="7">
    <source>
        <dbReference type="ARBA" id="ARBA00022840"/>
    </source>
</evidence>
<dbReference type="InterPro" id="IPR005467">
    <property type="entry name" value="His_kinase_dom"/>
</dbReference>
<dbReference type="PANTHER" id="PTHR41523:SF8">
    <property type="entry name" value="ETHYLENE RESPONSE SENSOR PROTEIN"/>
    <property type="match status" value="1"/>
</dbReference>
<dbReference type="CDD" id="cd00130">
    <property type="entry name" value="PAS"/>
    <property type="match status" value="2"/>
</dbReference>
<dbReference type="Gene3D" id="3.30.450.20">
    <property type="entry name" value="PAS domain"/>
    <property type="match status" value="2"/>
</dbReference>
<dbReference type="PROSITE" id="PS50112">
    <property type="entry name" value="PAS"/>
    <property type="match status" value="2"/>
</dbReference>
<dbReference type="SUPFAM" id="SSF55874">
    <property type="entry name" value="ATPase domain of HSP90 chaperone/DNA topoisomerase II/histidine kinase"/>
    <property type="match status" value="1"/>
</dbReference>
<dbReference type="InterPro" id="IPR000014">
    <property type="entry name" value="PAS"/>
</dbReference>
<proteinExistence type="predicted"/>
<comment type="catalytic activity">
    <reaction evidence="1">
        <text>ATP + protein L-histidine = ADP + protein N-phospho-L-histidine.</text>
        <dbReference type="EC" id="2.7.13.3"/>
    </reaction>
</comment>
<dbReference type="EMBL" id="CP029554">
    <property type="protein sequence ID" value="AXE33969.1"/>
    <property type="molecule type" value="Genomic_DNA"/>
</dbReference>
<dbReference type="Proteomes" id="UP000252038">
    <property type="component" value="Chromosome"/>
</dbReference>
<dbReference type="GO" id="GO:0005524">
    <property type="term" value="F:ATP binding"/>
    <property type="evidence" value="ECO:0007669"/>
    <property type="project" value="UniProtKB-KW"/>
</dbReference>